<dbReference type="AlphaFoldDB" id="A0A117J4C4"/>
<evidence type="ECO:0000313" key="4">
    <source>
        <dbReference type="EMBL" id="KUH57824.1"/>
    </source>
</evidence>
<accession>A0A117J4C4</accession>
<proteinExistence type="inferred from homology"/>
<reference evidence="4 5" key="1">
    <citation type="submission" date="2015-12" db="EMBL/GenBank/DDBJ databases">
        <title>Draft Genome Sequence of Olsenella scatoligenes SK9K4T; a Producer of 3-Methylindole- (skatole) and 4-Methylphenol- (p-cresol) Isolated from Pig Feces.</title>
        <authorList>
            <person name="Li X."/>
            <person name="Borg B."/>
            <person name="Canibe N."/>
        </authorList>
    </citation>
    <scope>NUCLEOTIDE SEQUENCE [LARGE SCALE GENOMIC DNA]</scope>
    <source>
        <strain evidence="4 5">SK9K4</strain>
    </source>
</reference>
<dbReference type="Proteomes" id="UP000054078">
    <property type="component" value="Unassembled WGS sequence"/>
</dbReference>
<gene>
    <name evidence="4" type="ORF">AUL39_09025</name>
</gene>
<dbReference type="PANTHER" id="PTHR33744:SF1">
    <property type="entry name" value="DNA-BINDING TRANSCRIPTIONAL ACTIVATOR ADER"/>
    <property type="match status" value="1"/>
</dbReference>
<dbReference type="InterPro" id="IPR051448">
    <property type="entry name" value="CdaR-like_regulators"/>
</dbReference>
<name>A0A117J4C4_TRASO</name>
<sequence>MELKELLSRLPEGSVATRKLRDPEVNIDNICFLTPATGLPHPNVLYFSDDVHLPEAPIEDIFNVVLFGCQEVPKGLLDNPSCNVILLRLEFNPFTCYNELQGFFLEDIQVTDIVRRMLTAHFSNNGLQYVVEEASRALGNPVVVVDSAYHYVARHVEGKLDPSRHLDQVLEQEFRYESILEDGVAFIEHARITERCAQSPRPIVIYNEVLGANTMVTPSVVHGVTIAHTMVIERDHPFGDVDLECMGRLGRFVAQEMQKTNLYTASRGQMDSYFLVNLLNDEQPSHAVTARRLSVLEFTPLPELYIAVLDPNHARVAPHDLNTIAMQLTGCLQNSIYATYEDALVVAFSREKGAGLGDYTEELLRKVADVNDLSIGVSNAFDDLTHIRSHYEQARAAIKAGRMVSVFLEDGQVYHYCDYAYVQMLGLTNTQYNLLNFVHPSLMRLARYDRDHGTELMDTLFIYLQNACNTQRAAKMLNLHKNTLLYRMGRIREILGCNLSSGEDQFMLQLSYRVLFYLDLFKSRISTSRNDFRIENE</sequence>
<organism evidence="4 5">
    <name type="scientific">Tractidigestivibacter scatoligenes</name>
    <name type="common">Olsenella scatoligenes</name>
    <dbReference type="NCBI Taxonomy" id="1299998"/>
    <lineage>
        <taxon>Bacteria</taxon>
        <taxon>Bacillati</taxon>
        <taxon>Actinomycetota</taxon>
        <taxon>Coriobacteriia</taxon>
        <taxon>Coriobacteriales</taxon>
        <taxon>Atopobiaceae</taxon>
        <taxon>Tractidigestivibacter</taxon>
    </lineage>
</organism>
<feature type="domain" description="PucR C-terminal helix-turn-helix" evidence="2">
    <location>
        <begin position="456"/>
        <end position="513"/>
    </location>
</feature>
<evidence type="ECO:0000259" key="3">
    <source>
        <dbReference type="Pfam" id="PF17853"/>
    </source>
</evidence>
<dbReference type="EMBL" id="LOJF01000011">
    <property type="protein sequence ID" value="KUH57824.1"/>
    <property type="molecule type" value="Genomic_DNA"/>
</dbReference>
<evidence type="ECO:0008006" key="6">
    <source>
        <dbReference type="Google" id="ProtNLM"/>
    </source>
</evidence>
<dbReference type="PANTHER" id="PTHR33744">
    <property type="entry name" value="CARBOHYDRATE DIACID REGULATOR"/>
    <property type="match status" value="1"/>
</dbReference>
<dbReference type="Pfam" id="PF17853">
    <property type="entry name" value="GGDEF_2"/>
    <property type="match status" value="1"/>
</dbReference>
<dbReference type="RefSeq" id="WP_059055519.1">
    <property type="nucleotide sequence ID" value="NZ_LOJF01000011.1"/>
</dbReference>
<comment type="caution">
    <text evidence="4">The sequence shown here is derived from an EMBL/GenBank/DDBJ whole genome shotgun (WGS) entry which is preliminary data.</text>
</comment>
<dbReference type="STRING" id="1299998.AUL39_09025"/>
<dbReference type="Pfam" id="PF13556">
    <property type="entry name" value="HTH_30"/>
    <property type="match status" value="1"/>
</dbReference>
<dbReference type="InterPro" id="IPR042070">
    <property type="entry name" value="PucR_C-HTH_sf"/>
</dbReference>
<dbReference type="OrthoDB" id="8026818at2"/>
<keyword evidence="5" id="KW-1185">Reference proteome</keyword>
<protein>
    <recommendedName>
        <fullName evidence="6">PucR C-terminal helix-turn-helix domain-containing protein</fullName>
    </recommendedName>
</protein>
<dbReference type="Gene3D" id="1.10.10.2840">
    <property type="entry name" value="PucR C-terminal helix-turn-helix domain"/>
    <property type="match status" value="1"/>
</dbReference>
<feature type="domain" description="CdaR GGDEF-like" evidence="3">
    <location>
        <begin position="289"/>
        <end position="399"/>
    </location>
</feature>
<evidence type="ECO:0000313" key="5">
    <source>
        <dbReference type="Proteomes" id="UP000054078"/>
    </source>
</evidence>
<comment type="similarity">
    <text evidence="1">Belongs to the CdaR family.</text>
</comment>
<evidence type="ECO:0000256" key="1">
    <source>
        <dbReference type="ARBA" id="ARBA00006754"/>
    </source>
</evidence>
<dbReference type="InterPro" id="IPR025736">
    <property type="entry name" value="PucR_C-HTH_dom"/>
</dbReference>
<evidence type="ECO:0000259" key="2">
    <source>
        <dbReference type="Pfam" id="PF13556"/>
    </source>
</evidence>
<dbReference type="InterPro" id="IPR041522">
    <property type="entry name" value="CdaR_GGDEF"/>
</dbReference>